<protein>
    <recommendedName>
        <fullName evidence="1">UPF0276 protein A8145_05280</fullName>
    </recommendedName>
</protein>
<evidence type="ECO:0000313" key="3">
    <source>
        <dbReference type="Proteomes" id="UP000093737"/>
    </source>
</evidence>
<organism evidence="2 3">
    <name type="scientific">Rhizobium loti</name>
    <name type="common">Mesorhizobium loti</name>
    <dbReference type="NCBI Taxonomy" id="381"/>
    <lineage>
        <taxon>Bacteria</taxon>
        <taxon>Pseudomonadati</taxon>
        <taxon>Pseudomonadota</taxon>
        <taxon>Alphaproteobacteria</taxon>
        <taxon>Hyphomicrobiales</taxon>
        <taxon>Phyllobacteriaceae</taxon>
        <taxon>Mesorhizobium</taxon>
    </lineage>
</organism>
<dbReference type="HAMAP" id="MF_00697">
    <property type="entry name" value="UPF0276"/>
    <property type="match status" value="1"/>
</dbReference>
<dbReference type="Gene3D" id="3.20.20.150">
    <property type="entry name" value="Divalent-metal-dependent TIM barrel enzymes"/>
    <property type="match status" value="1"/>
</dbReference>
<sequence>MNMHSLQNFRAATIPARAGVGLKPEHYRIILESAPDLGFFEVHAENYMGAGGPPHRYLTAIRERYPLSLHGVGLSIGGDRPLDRDHLVRLKALITRYEPGLFSEHLAWSTHDAGFMDDLLPVPYTRETLARVCQHIDEVQEFLGRQMLLENPSTYLAFVESTYDEVDFMAEIAKRTDCGLLLDVNNVHIACTNQQWDPIDYIDRFPLTRVQEIHLAGYTQETDDRDRPLLIDTHDRPVSQRVWALYSKSVTRTGALPTLIEWDANVPSWSELKSEADRAETILRDKGSKGPRHAVA</sequence>
<dbReference type="Proteomes" id="UP000093737">
    <property type="component" value="Unassembled WGS sequence"/>
</dbReference>
<reference evidence="2 3" key="1">
    <citation type="submission" date="2016-05" db="EMBL/GenBank/DDBJ databases">
        <authorList>
            <person name="Ramsay J.P."/>
        </authorList>
    </citation>
    <scope>NUCLEOTIDE SEQUENCE [LARGE SCALE GENOMIC DNA]</scope>
    <source>
        <strain evidence="2 3">NZP2042</strain>
    </source>
</reference>
<dbReference type="PANTHER" id="PTHR42194:SF1">
    <property type="entry name" value="UPF0276 PROTEIN HI_1600"/>
    <property type="match status" value="1"/>
</dbReference>
<dbReference type="InterPro" id="IPR007801">
    <property type="entry name" value="MbnB/TglH/ChrH"/>
</dbReference>
<comment type="caution">
    <text evidence="2">The sequence shown here is derived from an EMBL/GenBank/DDBJ whole genome shotgun (WGS) entry which is preliminary data.</text>
</comment>
<accession>A0A6M7U3U3</accession>
<name>A0A6M7U3U3_RHILI</name>
<dbReference type="EMBL" id="LYTK01000001">
    <property type="protein sequence ID" value="OBQ72235.1"/>
    <property type="molecule type" value="Genomic_DNA"/>
</dbReference>
<dbReference type="NCBIfam" id="NF003818">
    <property type="entry name" value="PRK05409.1"/>
    <property type="match status" value="1"/>
</dbReference>
<dbReference type="SUPFAM" id="SSF51658">
    <property type="entry name" value="Xylose isomerase-like"/>
    <property type="match status" value="1"/>
</dbReference>
<dbReference type="AlphaFoldDB" id="A0A6M7U3U3"/>
<evidence type="ECO:0000256" key="1">
    <source>
        <dbReference type="HAMAP-Rule" id="MF_00697"/>
    </source>
</evidence>
<dbReference type="PANTHER" id="PTHR42194">
    <property type="entry name" value="UPF0276 PROTEIN HI_1600"/>
    <property type="match status" value="1"/>
</dbReference>
<dbReference type="Pfam" id="PF05114">
    <property type="entry name" value="MbnB_TglH_ChrH"/>
    <property type="match status" value="1"/>
</dbReference>
<dbReference type="InterPro" id="IPR036237">
    <property type="entry name" value="Xyl_isomerase-like_sf"/>
</dbReference>
<evidence type="ECO:0000313" key="2">
    <source>
        <dbReference type="EMBL" id="OBQ72235.1"/>
    </source>
</evidence>
<proteinExistence type="inferred from homology"/>
<gene>
    <name evidence="2" type="ORF">A8145_05280</name>
</gene>
<comment type="similarity">
    <text evidence="1">Belongs to the UPF0276 family.</text>
</comment>